<evidence type="ECO:0000313" key="3">
    <source>
        <dbReference type="Proteomes" id="UP000676169"/>
    </source>
</evidence>
<name>A0A975G5T7_9BACT</name>
<dbReference type="InterPro" id="IPR011050">
    <property type="entry name" value="Pectin_lyase_fold/virulence"/>
</dbReference>
<dbReference type="InterPro" id="IPR013425">
    <property type="entry name" value="Autotrns_rpt"/>
</dbReference>
<dbReference type="SUPFAM" id="SSF51126">
    <property type="entry name" value="Pectin lyase-like"/>
    <property type="match status" value="1"/>
</dbReference>
<dbReference type="KEGG" id="lamb:KBB96_10635"/>
<keyword evidence="3" id="KW-1185">Reference proteome</keyword>
<gene>
    <name evidence="2" type="ORF">KBB96_10635</name>
</gene>
<keyword evidence="1" id="KW-0732">Signal</keyword>
<evidence type="ECO:0000313" key="2">
    <source>
        <dbReference type="EMBL" id="QUE49328.1"/>
    </source>
</evidence>
<dbReference type="PROSITE" id="PS00018">
    <property type="entry name" value="EF_HAND_1"/>
    <property type="match status" value="1"/>
</dbReference>
<dbReference type="PROSITE" id="PS51257">
    <property type="entry name" value="PROKAR_LIPOPROTEIN"/>
    <property type="match status" value="1"/>
</dbReference>
<proteinExistence type="predicted"/>
<dbReference type="RefSeq" id="WP_211629389.1">
    <property type="nucleotide sequence ID" value="NZ_CP073100.1"/>
</dbReference>
<accession>A0A975G5T7</accession>
<dbReference type="Pfam" id="PF12951">
    <property type="entry name" value="PATR"/>
    <property type="match status" value="6"/>
</dbReference>
<dbReference type="Proteomes" id="UP000676169">
    <property type="component" value="Chromosome"/>
</dbReference>
<dbReference type="InterPro" id="IPR018247">
    <property type="entry name" value="EF_Hand_1_Ca_BS"/>
</dbReference>
<dbReference type="EMBL" id="CP073100">
    <property type="protein sequence ID" value="QUE49328.1"/>
    <property type="molecule type" value="Genomic_DNA"/>
</dbReference>
<evidence type="ECO:0000256" key="1">
    <source>
        <dbReference type="ARBA" id="ARBA00022729"/>
    </source>
</evidence>
<organism evidence="2 3">
    <name type="scientific">Luteolibacter ambystomatis</name>
    <dbReference type="NCBI Taxonomy" id="2824561"/>
    <lineage>
        <taxon>Bacteria</taxon>
        <taxon>Pseudomonadati</taxon>
        <taxon>Verrucomicrobiota</taxon>
        <taxon>Verrucomicrobiia</taxon>
        <taxon>Verrucomicrobiales</taxon>
        <taxon>Verrucomicrobiaceae</taxon>
        <taxon>Luteolibacter</taxon>
    </lineage>
</organism>
<protein>
    <submittedName>
        <fullName evidence="2">Autotransporter-associated beta strand repeat-containing protein</fullName>
    </submittedName>
</protein>
<sequence>MKILAPFQKRPLQSGLPLFITIVSCLSAHGATITRLNNASTLDLPAAWNGGVVPTSADIAQWTNAITATGSGVGVAANVSFGGMLMQNTTNITVAASGGTLTLAGISGTGIDMTGATANLTINAPVTLGASQSWLVPTGRTLTNGGGIGGGASALTFTGLGSVALNSSNPSTYTGATTFNGVNVNISYPALTSGLSSSTQMITSGATVRFTTGTNNTYTQNLSGLQVNPGWSYFDQFRNSGGRMVTNFGPVTRGGVGATASITNSNNSSTVSGTTASTNGIIGGWLVWANNAAATNPTDFPRGAATAGTLTTFAAPTYTTDTWGGTTNTNVTLASNTTYDNVTTNSLRFAAAQSSTVNLSGTNTISSGGILVSGAVATGFANVITGGTLKGAAGADLVVHQFGQGTTSLAINSIIADNTSTTALTKAGPGLLTLGGANTFTGGIYLNQGELRLTTGGTFNGNALTFTNNSSGILTTGGVDGTIGAVNTSPILAATLPVLQNASATPATLTISAGGVGTFAGNIQDGTGGGALGIAKSGTFIQSLTGTLTYTGPTTVTNGTLFTKNSIASSKAITVTSPGVLDVSTPGLTLLSGNSLGGTGSVTGTVTAGAGTSLIPGGTGTIGTLTVDTLNLSSGATVNVDLGTGSSSDQIHVNGALTLGASQVVNLGLAGPGAMTPGNTYTLFTAASIANFSPSSFTVASGALGGLTYTFASTGTAITMTIGGSLAQTGTWSSSSGGSWGTAGNWTGGTIPNATGDTANFGNVLGGSSMITLDGDRTVAALNLNSPLAYIFLAGSGGNLIFNNGTGTANLTDTSVPAVPGDVGQIIATGVTLASNTIATISSGETLVISGAIDGTGSLTKAGAGMLDLQVPNTYSGGTIISGGGTLAVVGGGLGTGSLSFLGGTLRYTAGNTDDYSISRTVTFNGQAVFDTNGNDVALSQPVGNNGAGGFVKAGTGTLSLPAANTYTGANVVNGGTLRIGSDLSLGQVPSAAGTNLTLAAGTTLITDGAFTLAANRGIVLSGGIVTLDTGANAITIAGATSGSGLFHKAGSGNLTLTGTSTANGGVTIDGGTVFIGGTVNLPTGAITLNGTGGISTGSAAANFGTVIANGTHTIAKTGSSNILGLGTVTGSGAITLSNAWVTDLTGTLTGFSGTITASGVGFRFNGTGGGTNLTLNLGSLGGFVRLAGPSGGTITIGQLIGTGGVLSGGGGGYTGAAAYTIGGKTVGGFPVDSSFGGVFANGASAALVINKVGASTLTLSGVNTYTGNTNVNEGGLILPDNGALAFKPGANGVTNSVTGTISGSVMLDGDFNIDTTGAALANGNTWTLVNRTALGSVTFGANFTVTGFTENANVWTKVDGSNTWTFDESTGVLTLTVAGYASWATAQGLTGAPGFESGAGDDPDHDGILNLLEYVLGGNPLASSSGVTPHLAVNPTSYVFTFTRNTDSKSDVTLNFEYGTGLSAWTAVAIGAANSGPDANGVTINVAAGSPETITVTVPRTLSGSGKLFGRLKATK</sequence>
<reference evidence="2" key="1">
    <citation type="submission" date="2021-04" db="EMBL/GenBank/DDBJ databases">
        <title>Luteolibacter sp. 32A isolated from the skin of an Anderson's salamander (Ambystoma andersonii).</title>
        <authorList>
            <person name="Spergser J."/>
            <person name="Busse H.-J."/>
        </authorList>
    </citation>
    <scope>NUCLEOTIDE SEQUENCE</scope>
    <source>
        <strain evidence="2">32A</strain>
    </source>
</reference>
<dbReference type="NCBIfam" id="TIGR02601">
    <property type="entry name" value="autotrns_rpt"/>
    <property type="match status" value="4"/>
</dbReference>